<gene>
    <name evidence="1" type="ORF">HYG79_14105</name>
</gene>
<dbReference type="AlphaFoldDB" id="A0A7H9ASK0"/>
<proteinExistence type="predicted"/>
<name>A0A7H9ASK0_9FLAO</name>
<keyword evidence="2" id="KW-1185">Reference proteome</keyword>
<evidence type="ECO:0000313" key="1">
    <source>
        <dbReference type="EMBL" id="QLG46433.1"/>
    </source>
</evidence>
<dbReference type="Proteomes" id="UP000509302">
    <property type="component" value="Chromosome"/>
</dbReference>
<dbReference type="KEGG" id="cagg:HYG79_14105"/>
<dbReference type="RefSeq" id="WP_179242712.1">
    <property type="nucleotide sequence ID" value="NZ_CP058595.1"/>
</dbReference>
<organism evidence="1 2">
    <name type="scientific">Costertonia aggregata</name>
    <dbReference type="NCBI Taxonomy" id="343403"/>
    <lineage>
        <taxon>Bacteria</taxon>
        <taxon>Pseudomonadati</taxon>
        <taxon>Bacteroidota</taxon>
        <taxon>Flavobacteriia</taxon>
        <taxon>Flavobacteriales</taxon>
        <taxon>Flavobacteriaceae</taxon>
        <taxon>Costertonia</taxon>
    </lineage>
</organism>
<accession>A0A7H9ASK0</accession>
<protein>
    <recommendedName>
        <fullName evidence="3">Porin family protein</fullName>
    </recommendedName>
</protein>
<sequence>MIRSLPFILVLLMALQLRGQQTVDDLKRPKGVLQISGFSYPIFFDGETHSSFLLDYELNKNLGVQLRGFYDTYLISNRTRFDFLGKYYFTKKMYILSGIQIEMEQAKINNATPRPPRVGIQYGMGYEVNPNLILEGKGNIQINKSSMGSFGEYVIPTPQVYTLGGKLKF</sequence>
<reference evidence="1 2" key="1">
    <citation type="journal article" date="2006" name="Int. J. Syst. Evol. Microbiol.">
        <title>Costertonia aggregata gen. nov., sp. nov., a mesophilic marine bacterium of the family Flavobacteriaceae, isolated from a mature biofilm.</title>
        <authorList>
            <person name="Kwon K.K."/>
            <person name="Lee Y.K."/>
            <person name="Lee H.K."/>
        </authorList>
    </citation>
    <scope>NUCLEOTIDE SEQUENCE [LARGE SCALE GENOMIC DNA]</scope>
    <source>
        <strain evidence="1 2">KCCM 42265</strain>
    </source>
</reference>
<evidence type="ECO:0008006" key="3">
    <source>
        <dbReference type="Google" id="ProtNLM"/>
    </source>
</evidence>
<evidence type="ECO:0000313" key="2">
    <source>
        <dbReference type="Proteomes" id="UP000509302"/>
    </source>
</evidence>
<dbReference type="EMBL" id="CP058595">
    <property type="protein sequence ID" value="QLG46433.1"/>
    <property type="molecule type" value="Genomic_DNA"/>
</dbReference>